<dbReference type="InterPro" id="IPR036061">
    <property type="entry name" value="CheW-like_dom_sf"/>
</dbReference>
<dbReference type="Gene3D" id="2.40.50.180">
    <property type="entry name" value="CheA-289, Domain 4"/>
    <property type="match status" value="1"/>
</dbReference>
<dbReference type="SUPFAM" id="SSF50341">
    <property type="entry name" value="CheW-like"/>
    <property type="match status" value="1"/>
</dbReference>
<dbReference type="Gene3D" id="3.40.50.2300">
    <property type="match status" value="1"/>
</dbReference>
<dbReference type="InterPro" id="IPR024181">
    <property type="entry name" value="Chemotax_regulator_CheV"/>
</dbReference>
<dbReference type="Pfam" id="PF01584">
    <property type="entry name" value="CheW"/>
    <property type="match status" value="1"/>
</dbReference>
<dbReference type="Pfam" id="PF00072">
    <property type="entry name" value="Response_reg"/>
    <property type="match status" value="1"/>
</dbReference>
<name>W4QAJ4_9BACI</name>
<evidence type="ECO:0000256" key="1">
    <source>
        <dbReference type="PROSITE-ProRule" id="PRU00169"/>
    </source>
</evidence>
<keyword evidence="1" id="KW-0597">Phosphoprotein</keyword>
<dbReference type="STRING" id="1236971.JCM9152_410"/>
<dbReference type="EMBL" id="BAUU01000002">
    <property type="protein sequence ID" value="GAE29071.1"/>
    <property type="molecule type" value="Genomic_DNA"/>
</dbReference>
<dbReference type="PIRSF" id="PIRSF002867">
    <property type="entry name" value="CheV"/>
    <property type="match status" value="1"/>
</dbReference>
<dbReference type="PROSITE" id="PS50110">
    <property type="entry name" value="RESPONSE_REGULATORY"/>
    <property type="match status" value="1"/>
</dbReference>
<dbReference type="AlphaFoldDB" id="W4QAJ4"/>
<dbReference type="InterPro" id="IPR011006">
    <property type="entry name" value="CheY-like_superfamily"/>
</dbReference>
<dbReference type="InterPro" id="IPR002545">
    <property type="entry name" value="CheW-lke_dom"/>
</dbReference>
<dbReference type="InterPro" id="IPR001789">
    <property type="entry name" value="Sig_transdc_resp-reg_receiver"/>
</dbReference>
<sequence length="301" mass="34267">MDESKQGILLETGTNELEIIVFEVGTSLFGINVLKVREIIPAQTITPIPNSHRHIEGIIRLREEVITVVNLTDVLGFEPANNLNDDKFIIAELNQLKVAFRVQDVSRIHRISWQDIRKPNELAQNIETAATGVVKVEDDMILLVDFEKIIVDINPERSISVHQVKQLGERERNNKKIIVAEDSAILRKLIGDTLKEAGYDQVQFFEDGQALWEFLYNKKEDESLFDDLQLVITDIEMPKMDGHHLTRRIKDDEILQQLPVVIFSSLITEDLFYKGKGVGADAQISKPQIVDLIKVIDQLVL</sequence>
<proteinExistence type="predicted"/>
<feature type="domain" description="CheW-like" evidence="3">
    <location>
        <begin position="16"/>
        <end position="155"/>
    </location>
</feature>
<dbReference type="PANTHER" id="PTHR47233">
    <property type="entry name" value="CHEMOTAXIS PROTEIN CHEV"/>
    <property type="match status" value="1"/>
</dbReference>
<organism evidence="4 5">
    <name type="scientific">Halalkalibacter hemicellulosilyticusJCM 9152</name>
    <dbReference type="NCBI Taxonomy" id="1236971"/>
    <lineage>
        <taxon>Bacteria</taxon>
        <taxon>Bacillati</taxon>
        <taxon>Bacillota</taxon>
        <taxon>Bacilli</taxon>
        <taxon>Bacillales</taxon>
        <taxon>Bacillaceae</taxon>
        <taxon>Halalkalibacter</taxon>
    </lineage>
</organism>
<gene>
    <name evidence="4" type="ORF">JCM9152_410</name>
</gene>
<dbReference type="SMART" id="SM00448">
    <property type="entry name" value="REC"/>
    <property type="match status" value="1"/>
</dbReference>
<dbReference type="SMART" id="SM00260">
    <property type="entry name" value="CheW"/>
    <property type="match status" value="1"/>
</dbReference>
<comment type="caution">
    <text evidence="4">The sequence shown here is derived from an EMBL/GenBank/DDBJ whole genome shotgun (WGS) entry which is preliminary data.</text>
</comment>
<dbReference type="GO" id="GO:0000160">
    <property type="term" value="P:phosphorelay signal transduction system"/>
    <property type="evidence" value="ECO:0007669"/>
    <property type="project" value="InterPro"/>
</dbReference>
<dbReference type="GO" id="GO:0006935">
    <property type="term" value="P:chemotaxis"/>
    <property type="evidence" value="ECO:0007669"/>
    <property type="project" value="InterPro"/>
</dbReference>
<reference evidence="4" key="1">
    <citation type="journal article" date="2014" name="Genome Announc.">
        <title>Draft Genome Sequences of Three Alkaliphilic Bacillus Strains, Bacillus wakoensis JCM 9140T, Bacillus akibai JCM 9157T, and Bacillus hemicellulosilyticus JCM 9152T.</title>
        <authorList>
            <person name="Yuki M."/>
            <person name="Oshima K."/>
            <person name="Suda W."/>
            <person name="Oshida Y."/>
            <person name="Kitamura K."/>
            <person name="Iida T."/>
            <person name="Hattori M."/>
            <person name="Ohkuma M."/>
        </authorList>
    </citation>
    <scope>NUCLEOTIDE SEQUENCE [LARGE SCALE GENOMIC DNA]</scope>
    <source>
        <strain evidence="4">JCM 9152</strain>
    </source>
</reference>
<keyword evidence="5" id="KW-1185">Reference proteome</keyword>
<feature type="modified residue" description="4-aspartylphosphate" evidence="1">
    <location>
        <position position="234"/>
    </location>
</feature>
<dbReference type="SUPFAM" id="SSF52172">
    <property type="entry name" value="CheY-like"/>
    <property type="match status" value="1"/>
</dbReference>
<evidence type="ECO:0000259" key="2">
    <source>
        <dbReference type="PROSITE" id="PS50110"/>
    </source>
</evidence>
<dbReference type="RefSeq" id="WP_035340248.1">
    <property type="nucleotide sequence ID" value="NZ_BAUU01000002.1"/>
</dbReference>
<dbReference type="PANTHER" id="PTHR47233:SF3">
    <property type="entry name" value="CHEMOTAXIS PROTEIN CHEV"/>
    <property type="match status" value="1"/>
</dbReference>
<accession>W4QAJ4</accession>
<evidence type="ECO:0000313" key="4">
    <source>
        <dbReference type="EMBL" id="GAE29071.1"/>
    </source>
</evidence>
<evidence type="ECO:0000259" key="3">
    <source>
        <dbReference type="PROSITE" id="PS50851"/>
    </source>
</evidence>
<feature type="domain" description="Response regulatory" evidence="2">
    <location>
        <begin position="176"/>
        <end position="301"/>
    </location>
</feature>
<evidence type="ECO:0000313" key="5">
    <source>
        <dbReference type="Proteomes" id="UP000018895"/>
    </source>
</evidence>
<dbReference type="Gene3D" id="2.30.30.40">
    <property type="entry name" value="SH3 Domains"/>
    <property type="match status" value="1"/>
</dbReference>
<dbReference type="Proteomes" id="UP000018895">
    <property type="component" value="Unassembled WGS sequence"/>
</dbReference>
<dbReference type="OrthoDB" id="9806105at2"/>
<dbReference type="PROSITE" id="PS50851">
    <property type="entry name" value="CHEW"/>
    <property type="match status" value="1"/>
</dbReference>
<protein>
    <submittedName>
        <fullName evidence="4">Chemotaxis protein CheV</fullName>
    </submittedName>
</protein>